<evidence type="ECO:0000256" key="4">
    <source>
        <dbReference type="ARBA" id="ARBA00022692"/>
    </source>
</evidence>
<keyword evidence="4 8" id="KW-0812">Transmembrane</keyword>
<feature type="coiled-coil region" evidence="7">
    <location>
        <begin position="439"/>
        <end position="470"/>
    </location>
</feature>
<evidence type="ECO:0000256" key="8">
    <source>
        <dbReference type="SAM" id="Phobius"/>
    </source>
</evidence>
<dbReference type="InterPro" id="IPR039672">
    <property type="entry name" value="MFS_2"/>
</dbReference>
<dbReference type="Proteomes" id="UP000236434">
    <property type="component" value="Unassembled WGS sequence"/>
</dbReference>
<dbReference type="GO" id="GO:0005886">
    <property type="term" value="C:plasma membrane"/>
    <property type="evidence" value="ECO:0007669"/>
    <property type="project" value="UniProtKB-SubCell"/>
</dbReference>
<evidence type="ECO:0000256" key="3">
    <source>
        <dbReference type="ARBA" id="ARBA00022475"/>
    </source>
</evidence>
<feature type="transmembrane region" description="Helical" evidence="8">
    <location>
        <begin position="320"/>
        <end position="340"/>
    </location>
</feature>
<dbReference type="InterPro" id="IPR036259">
    <property type="entry name" value="MFS_trans_sf"/>
</dbReference>
<keyword evidence="9" id="KW-0762">Sugar transport</keyword>
<dbReference type="OrthoDB" id="9764596at2"/>
<evidence type="ECO:0000313" key="9">
    <source>
        <dbReference type="EMBL" id="PNR97906.1"/>
    </source>
</evidence>
<keyword evidence="6 8" id="KW-0472">Membrane</keyword>
<feature type="transmembrane region" description="Helical" evidence="8">
    <location>
        <begin position="153"/>
        <end position="175"/>
    </location>
</feature>
<feature type="transmembrane region" description="Helical" evidence="8">
    <location>
        <begin position="81"/>
        <end position="99"/>
    </location>
</feature>
<dbReference type="PROSITE" id="PS00872">
    <property type="entry name" value="NA_GALACTOSIDE_SYMP"/>
    <property type="match status" value="1"/>
</dbReference>
<dbReference type="InterPro" id="IPR018043">
    <property type="entry name" value="Na/Gal_symport_CS"/>
</dbReference>
<dbReference type="RefSeq" id="WP_103066116.1">
    <property type="nucleotide sequence ID" value="NZ_AZRL01000003.1"/>
</dbReference>
<dbReference type="PANTHER" id="PTHR11328">
    <property type="entry name" value="MAJOR FACILITATOR SUPERFAMILY DOMAIN-CONTAINING PROTEIN"/>
    <property type="match status" value="1"/>
</dbReference>
<comment type="subcellular location">
    <subcellularLocation>
        <location evidence="1">Cell membrane</location>
        <topology evidence="1">Multi-pass membrane protein</topology>
    </subcellularLocation>
</comment>
<keyword evidence="2" id="KW-0813">Transport</keyword>
<feature type="transmembrane region" description="Helical" evidence="8">
    <location>
        <begin position="294"/>
        <end position="314"/>
    </location>
</feature>
<organism evidence="9 10">
    <name type="scientific">Petrotoga olearia DSM 13574</name>
    <dbReference type="NCBI Taxonomy" id="1122955"/>
    <lineage>
        <taxon>Bacteria</taxon>
        <taxon>Thermotogati</taxon>
        <taxon>Thermotogota</taxon>
        <taxon>Thermotogae</taxon>
        <taxon>Petrotogales</taxon>
        <taxon>Petrotogaceae</taxon>
        <taxon>Petrotoga</taxon>
    </lineage>
</organism>
<keyword evidence="7" id="KW-0175">Coiled coil</keyword>
<gene>
    <name evidence="9" type="ORF">X929_00500</name>
</gene>
<dbReference type="EMBL" id="AZRL01000003">
    <property type="protein sequence ID" value="PNR97906.1"/>
    <property type="molecule type" value="Genomic_DNA"/>
</dbReference>
<proteinExistence type="predicted"/>
<feature type="transmembrane region" description="Helical" evidence="8">
    <location>
        <begin position="12"/>
        <end position="34"/>
    </location>
</feature>
<dbReference type="SUPFAM" id="SSF103473">
    <property type="entry name" value="MFS general substrate transporter"/>
    <property type="match status" value="1"/>
</dbReference>
<feature type="transmembrane region" description="Helical" evidence="8">
    <location>
        <begin position="374"/>
        <end position="393"/>
    </location>
</feature>
<feature type="transmembrane region" description="Helical" evidence="8">
    <location>
        <begin position="413"/>
        <end position="435"/>
    </location>
</feature>
<protein>
    <submittedName>
        <fullName evidence="9">Sugar transporter</fullName>
    </submittedName>
</protein>
<dbReference type="NCBIfam" id="TIGR00792">
    <property type="entry name" value="gph"/>
    <property type="match status" value="1"/>
</dbReference>
<sequence length="472" mass="53154">MNSEKLPLKTKLFYASGDIFGGGAFNIINFFYAIFLTDVIGLRMQYIAPILLIGRIWDAVTDPLMGFITDNTRTRFGRRRPYLLAGTFLIFISFFILWYPASFPNQLGKFIYALMAYIAFTTVFTMVMTPYTALGAELTLDYNERTSLNSYRLAFSIGAGLVCAVLPMLIVNAFSDIRTGYIVMAITFGLIFSIPWVGVFLFTKEREEFSKEKSTFNFFNMFFEPFKIKSFRLLIAMYLLAYLSIDVVSTIFAYYTKYYIGNEGLLPIALGALFITEIIFIPFYAFIAKKTSKNISYILGALVWCVAGFILFTLPPDVTMFHIILMAAIIGAGVSAVAVMPHTIFGDVTDVAELKFGKREEGTLSGLMTFVRKVASGLAVAGVTFSLGLAGFINPIDGVEQPQPESFLFALRFIISFVPIILLILGIIAAVRYPLNSKRHEKLREYLEAKRENETIKEELEKEIIELKKELI</sequence>
<evidence type="ECO:0000256" key="7">
    <source>
        <dbReference type="SAM" id="Coils"/>
    </source>
</evidence>
<feature type="transmembrane region" description="Helical" evidence="8">
    <location>
        <begin position="231"/>
        <end position="255"/>
    </location>
</feature>
<evidence type="ECO:0000256" key="1">
    <source>
        <dbReference type="ARBA" id="ARBA00004651"/>
    </source>
</evidence>
<feature type="transmembrane region" description="Helical" evidence="8">
    <location>
        <begin position="181"/>
        <end position="203"/>
    </location>
</feature>
<dbReference type="GO" id="GO:0008643">
    <property type="term" value="P:carbohydrate transport"/>
    <property type="evidence" value="ECO:0007669"/>
    <property type="project" value="InterPro"/>
</dbReference>
<name>A0A2K1P583_9BACT</name>
<evidence type="ECO:0000256" key="6">
    <source>
        <dbReference type="ARBA" id="ARBA00023136"/>
    </source>
</evidence>
<evidence type="ECO:0000256" key="5">
    <source>
        <dbReference type="ARBA" id="ARBA00022989"/>
    </source>
</evidence>
<comment type="caution">
    <text evidence="9">The sequence shown here is derived from an EMBL/GenBank/DDBJ whole genome shotgun (WGS) entry which is preliminary data.</text>
</comment>
<dbReference type="InterPro" id="IPR001927">
    <property type="entry name" value="Na/Gal_symport"/>
</dbReference>
<dbReference type="PANTHER" id="PTHR11328:SF24">
    <property type="entry name" value="MAJOR FACILITATOR SUPERFAMILY (MFS) PROFILE DOMAIN-CONTAINING PROTEIN"/>
    <property type="match status" value="1"/>
</dbReference>
<dbReference type="GO" id="GO:0015293">
    <property type="term" value="F:symporter activity"/>
    <property type="evidence" value="ECO:0007669"/>
    <property type="project" value="InterPro"/>
</dbReference>
<keyword evidence="5 8" id="KW-1133">Transmembrane helix</keyword>
<feature type="transmembrane region" description="Helical" evidence="8">
    <location>
        <begin position="267"/>
        <end position="287"/>
    </location>
</feature>
<dbReference type="Pfam" id="PF13347">
    <property type="entry name" value="MFS_2"/>
    <property type="match status" value="1"/>
</dbReference>
<dbReference type="CDD" id="cd17332">
    <property type="entry name" value="MFS_MelB_like"/>
    <property type="match status" value="1"/>
</dbReference>
<evidence type="ECO:0000313" key="10">
    <source>
        <dbReference type="Proteomes" id="UP000236434"/>
    </source>
</evidence>
<dbReference type="GO" id="GO:0006814">
    <property type="term" value="P:sodium ion transport"/>
    <property type="evidence" value="ECO:0007669"/>
    <property type="project" value="InterPro"/>
</dbReference>
<reference evidence="9 10" key="1">
    <citation type="submission" date="2013-12" db="EMBL/GenBank/DDBJ databases">
        <title>Comparative genomics of Petrotoga isolates.</title>
        <authorList>
            <person name="Nesbo C.L."/>
            <person name="Charchuk R."/>
            <person name="Chow K."/>
        </authorList>
    </citation>
    <scope>NUCLEOTIDE SEQUENCE [LARGE SCALE GENOMIC DNA]</scope>
    <source>
        <strain evidence="9 10">DSM 13574</strain>
    </source>
</reference>
<accession>A0A2K1P583</accession>
<dbReference type="Gene3D" id="1.20.1250.20">
    <property type="entry name" value="MFS general substrate transporter like domains"/>
    <property type="match status" value="2"/>
</dbReference>
<evidence type="ECO:0000256" key="2">
    <source>
        <dbReference type="ARBA" id="ARBA00022448"/>
    </source>
</evidence>
<keyword evidence="3" id="KW-1003">Cell membrane</keyword>
<dbReference type="AlphaFoldDB" id="A0A2K1P583"/>
<feature type="transmembrane region" description="Helical" evidence="8">
    <location>
        <begin position="111"/>
        <end position="133"/>
    </location>
</feature>